<evidence type="ECO:0000313" key="3">
    <source>
        <dbReference type="Proteomes" id="UP001215598"/>
    </source>
</evidence>
<organism evidence="2 3">
    <name type="scientific">Mycena metata</name>
    <dbReference type="NCBI Taxonomy" id="1033252"/>
    <lineage>
        <taxon>Eukaryota</taxon>
        <taxon>Fungi</taxon>
        <taxon>Dikarya</taxon>
        <taxon>Basidiomycota</taxon>
        <taxon>Agaricomycotina</taxon>
        <taxon>Agaricomycetes</taxon>
        <taxon>Agaricomycetidae</taxon>
        <taxon>Agaricales</taxon>
        <taxon>Marasmiineae</taxon>
        <taxon>Mycenaceae</taxon>
        <taxon>Mycena</taxon>
    </lineage>
</organism>
<keyword evidence="1" id="KW-0732">Signal</keyword>
<evidence type="ECO:0000256" key="1">
    <source>
        <dbReference type="SAM" id="SignalP"/>
    </source>
</evidence>
<proteinExistence type="predicted"/>
<sequence>MQFSLSFVAFVLTSVVVALPQDTSIQTVAPGATPPKDTIYYIATPAYVVAERNARSAQILASANSTTSLAKRSVHCVGNNVVTDDARNVAGYLQRIGTEGCSQTDAGGSFCTQMACYETACVDICGAFDAGDNCLDVGNGLLDVANSCQYGNGVTGGWCDGPGTLNFGIYHS</sequence>
<protein>
    <submittedName>
        <fullName evidence="2">Uncharacterized protein</fullName>
    </submittedName>
</protein>
<dbReference type="EMBL" id="JARKIB010000023">
    <property type="protein sequence ID" value="KAJ7766807.1"/>
    <property type="molecule type" value="Genomic_DNA"/>
</dbReference>
<keyword evidence="3" id="KW-1185">Reference proteome</keyword>
<feature type="chain" id="PRO_5042016669" evidence="1">
    <location>
        <begin position="19"/>
        <end position="172"/>
    </location>
</feature>
<comment type="caution">
    <text evidence="2">The sequence shown here is derived from an EMBL/GenBank/DDBJ whole genome shotgun (WGS) entry which is preliminary data.</text>
</comment>
<dbReference type="AlphaFoldDB" id="A0AAD7JN55"/>
<evidence type="ECO:0000313" key="2">
    <source>
        <dbReference type="EMBL" id="KAJ7766807.1"/>
    </source>
</evidence>
<feature type="signal peptide" evidence="1">
    <location>
        <begin position="1"/>
        <end position="18"/>
    </location>
</feature>
<accession>A0AAD7JN55</accession>
<name>A0AAD7JN55_9AGAR</name>
<reference evidence="2" key="1">
    <citation type="submission" date="2023-03" db="EMBL/GenBank/DDBJ databases">
        <title>Massive genome expansion in bonnet fungi (Mycena s.s.) driven by repeated elements and novel gene families across ecological guilds.</title>
        <authorList>
            <consortium name="Lawrence Berkeley National Laboratory"/>
            <person name="Harder C.B."/>
            <person name="Miyauchi S."/>
            <person name="Viragh M."/>
            <person name="Kuo A."/>
            <person name="Thoen E."/>
            <person name="Andreopoulos B."/>
            <person name="Lu D."/>
            <person name="Skrede I."/>
            <person name="Drula E."/>
            <person name="Henrissat B."/>
            <person name="Morin E."/>
            <person name="Kohler A."/>
            <person name="Barry K."/>
            <person name="LaButti K."/>
            <person name="Morin E."/>
            <person name="Salamov A."/>
            <person name="Lipzen A."/>
            <person name="Mereny Z."/>
            <person name="Hegedus B."/>
            <person name="Baldrian P."/>
            <person name="Stursova M."/>
            <person name="Weitz H."/>
            <person name="Taylor A."/>
            <person name="Grigoriev I.V."/>
            <person name="Nagy L.G."/>
            <person name="Martin F."/>
            <person name="Kauserud H."/>
        </authorList>
    </citation>
    <scope>NUCLEOTIDE SEQUENCE</scope>
    <source>
        <strain evidence="2">CBHHK182m</strain>
    </source>
</reference>
<dbReference type="Proteomes" id="UP001215598">
    <property type="component" value="Unassembled WGS sequence"/>
</dbReference>
<gene>
    <name evidence="2" type="ORF">B0H16DRAFT_1453821</name>
</gene>